<evidence type="ECO:0000313" key="4">
    <source>
        <dbReference type="Proteomes" id="UP001470230"/>
    </source>
</evidence>
<accession>A0ABR2KUH6</accession>
<reference evidence="3 4" key="1">
    <citation type="submission" date="2024-04" db="EMBL/GenBank/DDBJ databases">
        <title>Tritrichomonas musculus Genome.</title>
        <authorList>
            <person name="Alves-Ferreira E."/>
            <person name="Grigg M."/>
            <person name="Lorenzi H."/>
            <person name="Galac M."/>
        </authorList>
    </citation>
    <scope>NUCLEOTIDE SEQUENCE [LARGE SCALE GENOMIC DNA]</scope>
    <source>
        <strain evidence="3 4">EAF2021</strain>
    </source>
</reference>
<comment type="caution">
    <text evidence="3">The sequence shown here is derived from an EMBL/GenBank/DDBJ whole genome shotgun (WGS) entry which is preliminary data.</text>
</comment>
<evidence type="ECO:0000313" key="3">
    <source>
        <dbReference type="EMBL" id="KAK8894772.1"/>
    </source>
</evidence>
<organism evidence="3 4">
    <name type="scientific">Tritrichomonas musculus</name>
    <dbReference type="NCBI Taxonomy" id="1915356"/>
    <lineage>
        <taxon>Eukaryota</taxon>
        <taxon>Metamonada</taxon>
        <taxon>Parabasalia</taxon>
        <taxon>Tritrichomonadida</taxon>
        <taxon>Tritrichomonadidae</taxon>
        <taxon>Tritrichomonas</taxon>
    </lineage>
</organism>
<evidence type="ECO:0000256" key="1">
    <source>
        <dbReference type="SAM" id="MobiDB-lite"/>
    </source>
</evidence>
<keyword evidence="4" id="KW-1185">Reference proteome</keyword>
<evidence type="ECO:0000259" key="2">
    <source>
        <dbReference type="Pfam" id="PF10416"/>
    </source>
</evidence>
<feature type="compositionally biased region" description="Low complexity" evidence="1">
    <location>
        <begin position="180"/>
        <end position="193"/>
    </location>
</feature>
<protein>
    <recommendedName>
        <fullName evidence="2">Initiator binding domain-containing protein</fullName>
    </recommendedName>
</protein>
<proteinExistence type="predicted"/>
<feature type="region of interest" description="Disordered" evidence="1">
    <location>
        <begin position="173"/>
        <end position="193"/>
    </location>
</feature>
<feature type="domain" description="Initiator binding" evidence="2">
    <location>
        <begin position="21"/>
        <end position="146"/>
    </location>
</feature>
<sequence>MSHRNQEILLPSIYWNKLTQEDKTEFQKLRNHFHQSQKISSKDSRLVSFSNELHTVLKYIEHSEQGRECRTILTGVAFAGPFICVNTRQLKCFLGRCKSSINGSFQQLGYVAIKTKSKARACILAILPSLISDQNILRQWTVRCASDDAKFCFVTSLTSIQLPVVTNDDLNEDHHSQQQSILNSNTSSPSPLSLNNITTSSLTGVSSSVVNPSSGFSTGNINMSALSASMMGITPMMNMTVQQQINSGNHVSWANDFAYVPDMQMSYSVESFNDYGDGFSNTDDFNSEWNPMYEKVMKRSQSANFANDTYSACTLDYSMF</sequence>
<name>A0ABR2KUH6_9EUKA</name>
<gene>
    <name evidence="3" type="ORF">M9Y10_023209</name>
</gene>
<dbReference type="EMBL" id="JAPFFF010000003">
    <property type="protein sequence ID" value="KAK8894772.1"/>
    <property type="molecule type" value="Genomic_DNA"/>
</dbReference>
<dbReference type="Proteomes" id="UP001470230">
    <property type="component" value="Unassembled WGS sequence"/>
</dbReference>
<dbReference type="InterPro" id="IPR018845">
    <property type="entry name" value="Initiator-bd"/>
</dbReference>
<dbReference type="Pfam" id="PF10416">
    <property type="entry name" value="IBD"/>
    <property type="match status" value="1"/>
</dbReference>